<dbReference type="SUPFAM" id="SSF49503">
    <property type="entry name" value="Cupredoxins"/>
    <property type="match status" value="3"/>
</dbReference>
<evidence type="ECO:0000256" key="5">
    <source>
        <dbReference type="SAM" id="MobiDB-lite"/>
    </source>
</evidence>
<reference evidence="10 11" key="1">
    <citation type="journal article" date="2019" name="Mol. Biol. Evol.">
        <title>Blast fungal genomes show frequent chromosomal changes, gene gains and losses, and effector gene turnover.</title>
        <authorList>
            <person name="Gomez Luciano L.B."/>
            <person name="Jason Tsai I."/>
            <person name="Chuma I."/>
            <person name="Tosa Y."/>
            <person name="Chen Y.H."/>
            <person name="Li J.Y."/>
            <person name="Li M.Y."/>
            <person name="Jade Lu M.Y."/>
            <person name="Nakayashiki H."/>
            <person name="Li W.H."/>
        </authorList>
    </citation>
    <scope>NUCLEOTIDE SEQUENCE [LARGE SCALE GENOMIC DNA]</scope>
    <source>
        <strain evidence="10">MZ5-1-6</strain>
    </source>
</reference>
<evidence type="ECO:0000259" key="9">
    <source>
        <dbReference type="Pfam" id="PF07732"/>
    </source>
</evidence>
<dbReference type="Pfam" id="PF07731">
    <property type="entry name" value="Cu-oxidase_2"/>
    <property type="match status" value="1"/>
</dbReference>
<evidence type="ECO:0000256" key="2">
    <source>
        <dbReference type="ARBA" id="ARBA00022723"/>
    </source>
</evidence>
<dbReference type="Proteomes" id="UP000294847">
    <property type="component" value="Chromosome 3"/>
</dbReference>
<dbReference type="CDD" id="cd04205">
    <property type="entry name" value="CuRO_2_LCC_like"/>
    <property type="match status" value="1"/>
</dbReference>
<evidence type="ECO:0000256" key="3">
    <source>
        <dbReference type="ARBA" id="ARBA00023002"/>
    </source>
</evidence>
<feature type="compositionally biased region" description="Basic and acidic residues" evidence="5">
    <location>
        <begin position="1"/>
        <end position="14"/>
    </location>
</feature>
<dbReference type="InterPro" id="IPR002355">
    <property type="entry name" value="Cu_oxidase_Cu_BS"/>
</dbReference>
<feature type="domain" description="Plastocyanin-like" evidence="7">
    <location>
        <begin position="259"/>
        <end position="441"/>
    </location>
</feature>
<gene>
    <name evidence="10" type="ORF">PoMZ_04774</name>
</gene>
<evidence type="ECO:0008006" key="12">
    <source>
        <dbReference type="Google" id="ProtNLM"/>
    </source>
</evidence>
<dbReference type="GO" id="GO:0005507">
    <property type="term" value="F:copper ion binding"/>
    <property type="evidence" value="ECO:0007669"/>
    <property type="project" value="InterPro"/>
</dbReference>
<evidence type="ECO:0000259" key="7">
    <source>
        <dbReference type="Pfam" id="PF00394"/>
    </source>
</evidence>
<keyword evidence="4" id="KW-0186">Copper</keyword>
<dbReference type="PANTHER" id="PTHR11709">
    <property type="entry name" value="MULTI-COPPER OXIDASE"/>
    <property type="match status" value="1"/>
</dbReference>
<feature type="compositionally biased region" description="Basic and acidic residues" evidence="5">
    <location>
        <begin position="88"/>
        <end position="99"/>
    </location>
</feature>
<evidence type="ECO:0000313" key="11">
    <source>
        <dbReference type="Proteomes" id="UP000294847"/>
    </source>
</evidence>
<dbReference type="InterPro" id="IPR011707">
    <property type="entry name" value="Cu-oxidase-like_N"/>
</dbReference>
<feature type="domain" description="Plastocyanin-like" evidence="8">
    <location>
        <begin position="559"/>
        <end position="664"/>
    </location>
</feature>
<dbReference type="GO" id="GO:0016491">
    <property type="term" value="F:oxidoreductase activity"/>
    <property type="evidence" value="ECO:0007669"/>
    <property type="project" value="UniProtKB-KW"/>
</dbReference>
<organism evidence="10 11">
    <name type="scientific">Pyricularia oryzae</name>
    <name type="common">Rice blast fungus</name>
    <name type="synonym">Magnaporthe oryzae</name>
    <dbReference type="NCBI Taxonomy" id="318829"/>
    <lineage>
        <taxon>Eukaryota</taxon>
        <taxon>Fungi</taxon>
        <taxon>Dikarya</taxon>
        <taxon>Ascomycota</taxon>
        <taxon>Pezizomycotina</taxon>
        <taxon>Sordariomycetes</taxon>
        <taxon>Sordariomycetidae</taxon>
        <taxon>Magnaporthales</taxon>
        <taxon>Pyriculariaceae</taxon>
        <taxon>Pyricularia</taxon>
    </lineage>
</organism>
<protein>
    <recommendedName>
        <fullName evidence="12">Laccase-2</fullName>
    </recommendedName>
</protein>
<accession>A0A4P7NDX1</accession>
<dbReference type="EMBL" id="CP034206">
    <property type="protein sequence ID" value="QBZ59810.1"/>
    <property type="molecule type" value="Genomic_DNA"/>
</dbReference>
<keyword evidence="2" id="KW-0479">Metal-binding</keyword>
<name>A0A4P7NDX1_PYROR</name>
<feature type="region of interest" description="Disordered" evidence="5">
    <location>
        <begin position="76"/>
        <end position="103"/>
    </location>
</feature>
<feature type="transmembrane region" description="Helical" evidence="6">
    <location>
        <begin position="49"/>
        <end position="73"/>
    </location>
</feature>
<dbReference type="InterPro" id="IPR008972">
    <property type="entry name" value="Cupredoxin"/>
</dbReference>
<evidence type="ECO:0000259" key="8">
    <source>
        <dbReference type="Pfam" id="PF07731"/>
    </source>
</evidence>
<dbReference type="InterPro" id="IPR011706">
    <property type="entry name" value="Cu-oxidase_C"/>
</dbReference>
<dbReference type="Pfam" id="PF07732">
    <property type="entry name" value="Cu-oxidase_3"/>
    <property type="match status" value="1"/>
</dbReference>
<dbReference type="AlphaFoldDB" id="A0A4P7NDX1"/>
<feature type="domain" description="Plastocyanin-like" evidence="9">
    <location>
        <begin position="133"/>
        <end position="251"/>
    </location>
</feature>
<feature type="region of interest" description="Disordered" evidence="5">
    <location>
        <begin position="1"/>
        <end position="41"/>
    </location>
</feature>
<proteinExistence type="inferred from homology"/>
<evidence type="ECO:0000256" key="4">
    <source>
        <dbReference type="ARBA" id="ARBA00023008"/>
    </source>
</evidence>
<comment type="similarity">
    <text evidence="1">Belongs to the multicopper oxidase family.</text>
</comment>
<sequence>MDPESRARDEREELLAADDPDHDVPSKEDEEGLLPRRPAPPGRRLGSSIAMLLLVAFSLVLLGGAALSGMVVMQTEPAAPPSPPAADDPAKAKTPEESGKSGILPAADAFDLRKTNFFVTDQDAQMREYEFNITRVEVEGPDGVKKSMVLVNGQSPGPLIEANSGDLVKVVVHNSMPGDERTTIHWHGIDQRDSVQMDGVWGVTQCGIPPGESYTYVFGVPQQRGTFWYHAHVSVQYTDGLYGPMIIHDPTEKVPQVEEDRIIMIGDMHHMDGRQAVKEYLSPSSSWSPGMSGMEPYPDNIIINGRNVFNCSQPEEGEEIVGKRHEGEEMKCSSGTRFNSRIKSNTAARLRIISHSSNTPMWFTVDNHTLEIVEMDGVEVEPVATTKIFINPGQRYSAILRANQTAGNYLMRAIATCAMLDPNPHSNFASVNSQGTAILSYDDVDAAAAPIGKPWDLGAFVASKDVGTEPWHNRCSDLPFDLTKPMRPIDAYEVGDKNRHYFMFRFVDDGKGVQRTSINDTIFTRLDNEATIWQVPDFDETSAAASSANSTIPLGGVFQPSQHVLYSADETKGAEIAISAGNMMSHPWHLHGQQFQIVGWGRGEFGRSKTTWNLANPTRRDTVTVPGHSHVVIRYKADNPGVWALHCHIQWHAEGGMFMQTAQRVSALKKLIDGMGAQGTDDVRHKFCKQPGKS</sequence>
<dbReference type="Pfam" id="PF00394">
    <property type="entry name" value="Cu-oxidase"/>
    <property type="match status" value="1"/>
</dbReference>
<keyword evidence="6" id="KW-0812">Transmembrane</keyword>
<dbReference type="InterPro" id="IPR001117">
    <property type="entry name" value="Cu-oxidase_2nd"/>
</dbReference>
<dbReference type="PANTHER" id="PTHR11709:SF511">
    <property type="entry name" value="LACCASE"/>
    <property type="match status" value="1"/>
</dbReference>
<dbReference type="InterPro" id="IPR045087">
    <property type="entry name" value="Cu-oxidase_fam"/>
</dbReference>
<evidence type="ECO:0000256" key="1">
    <source>
        <dbReference type="ARBA" id="ARBA00010609"/>
    </source>
</evidence>
<keyword evidence="3" id="KW-0560">Oxidoreductase</keyword>
<dbReference type="Gene3D" id="2.60.40.420">
    <property type="entry name" value="Cupredoxins - blue copper proteins"/>
    <property type="match status" value="3"/>
</dbReference>
<keyword evidence="6" id="KW-0472">Membrane</keyword>
<dbReference type="PROSITE" id="PS00080">
    <property type="entry name" value="MULTICOPPER_OXIDASE2"/>
    <property type="match status" value="1"/>
</dbReference>
<evidence type="ECO:0000313" key="10">
    <source>
        <dbReference type="EMBL" id="QBZ59810.1"/>
    </source>
</evidence>
<evidence type="ECO:0000256" key="6">
    <source>
        <dbReference type="SAM" id="Phobius"/>
    </source>
</evidence>
<keyword evidence="6" id="KW-1133">Transmembrane helix</keyword>